<keyword evidence="4 5" id="KW-0687">Ribonucleoprotein</keyword>
<comment type="caution">
    <text evidence="7">The sequence shown here is derived from an EMBL/GenBank/DDBJ whole genome shotgun (WGS) entry which is preliminary data.</text>
</comment>
<feature type="domain" description="Large ribosomal subunit protein uL30-like ferredoxin-like fold" evidence="6">
    <location>
        <begin position="5"/>
        <end position="54"/>
    </location>
</feature>
<evidence type="ECO:0000256" key="3">
    <source>
        <dbReference type="ARBA" id="ARBA00022980"/>
    </source>
</evidence>
<dbReference type="OrthoDB" id="9812790at2"/>
<keyword evidence="3 5" id="KW-0689">Ribosomal protein</keyword>
<dbReference type="Pfam" id="PF00327">
    <property type="entry name" value="Ribosomal_L30"/>
    <property type="match status" value="1"/>
</dbReference>
<protein>
    <recommendedName>
        <fullName evidence="5">Large ribosomal subunit protein uL30</fullName>
    </recommendedName>
</protein>
<dbReference type="InterPro" id="IPR016082">
    <property type="entry name" value="Ribosomal_uL30_ferredoxin-like"/>
</dbReference>
<comment type="similarity">
    <text evidence="1 5">Belongs to the universal ribosomal protein uL30 family.</text>
</comment>
<evidence type="ECO:0000256" key="2">
    <source>
        <dbReference type="ARBA" id="ARBA00011838"/>
    </source>
</evidence>
<dbReference type="GO" id="GO:0022625">
    <property type="term" value="C:cytosolic large ribosomal subunit"/>
    <property type="evidence" value="ECO:0007669"/>
    <property type="project" value="TreeGrafter"/>
</dbReference>
<name>A0A1L8D0H2_9THEO</name>
<evidence type="ECO:0000259" key="6">
    <source>
        <dbReference type="Pfam" id="PF00327"/>
    </source>
</evidence>
<keyword evidence="8" id="KW-1185">Reference proteome</keyword>
<dbReference type="PANTHER" id="PTHR15892:SF2">
    <property type="entry name" value="LARGE RIBOSOMAL SUBUNIT PROTEIN UL30M"/>
    <property type="match status" value="1"/>
</dbReference>
<organism evidence="7 8">
    <name type="scientific">Carboxydothermus islandicus</name>
    <dbReference type="NCBI Taxonomy" id="661089"/>
    <lineage>
        <taxon>Bacteria</taxon>
        <taxon>Bacillati</taxon>
        <taxon>Bacillota</taxon>
        <taxon>Clostridia</taxon>
        <taxon>Thermoanaerobacterales</taxon>
        <taxon>Thermoanaerobacteraceae</taxon>
        <taxon>Carboxydothermus</taxon>
    </lineage>
</organism>
<comment type="subunit">
    <text evidence="2 5">Part of the 50S ribosomal subunit.</text>
</comment>
<dbReference type="STRING" id="661089.ciss_05950"/>
<dbReference type="Gene3D" id="3.30.1390.20">
    <property type="entry name" value="Ribosomal protein L30, ferredoxin-like fold domain"/>
    <property type="match status" value="1"/>
</dbReference>
<dbReference type="FunFam" id="3.30.1390.20:FF:000001">
    <property type="entry name" value="50S ribosomal protein L30"/>
    <property type="match status" value="1"/>
</dbReference>
<dbReference type="Proteomes" id="UP000187338">
    <property type="component" value="Unassembled WGS sequence"/>
</dbReference>
<evidence type="ECO:0000313" key="7">
    <source>
        <dbReference type="EMBL" id="GAV24662.1"/>
    </source>
</evidence>
<dbReference type="PANTHER" id="PTHR15892">
    <property type="entry name" value="MITOCHONDRIAL RIBOSOMAL PROTEIN L30"/>
    <property type="match status" value="1"/>
</dbReference>
<dbReference type="PIRSF" id="PIRSF002211">
    <property type="entry name" value="Ribosomal_L30_bac-type"/>
    <property type="match status" value="1"/>
</dbReference>
<dbReference type="GO" id="GO:0006412">
    <property type="term" value="P:translation"/>
    <property type="evidence" value="ECO:0007669"/>
    <property type="project" value="UniProtKB-UniRule"/>
</dbReference>
<reference evidence="8" key="1">
    <citation type="submission" date="2016-12" db="EMBL/GenBank/DDBJ databases">
        <title>Draft Genome Sequences od Carboxydothermus pertinax and islandicus, Hydrogenogenic Carboxydotrophic Bacteria.</title>
        <authorList>
            <person name="Fukuyama Y."/>
            <person name="Ohmae K."/>
            <person name="Yoneda Y."/>
            <person name="Yoshida T."/>
            <person name="Sako Y."/>
        </authorList>
    </citation>
    <scope>NUCLEOTIDE SEQUENCE [LARGE SCALE GENOMIC DNA]</scope>
    <source>
        <strain evidence="8">SET</strain>
    </source>
</reference>
<sequence>MEKKLKITLVKSVIGQSERQKATVRSLGLRKLNQSVIKADTPEIRGMINKVSHLLKVEEI</sequence>
<proteinExistence type="inferred from homology"/>
<evidence type="ECO:0000256" key="5">
    <source>
        <dbReference type="HAMAP-Rule" id="MF_01371"/>
    </source>
</evidence>
<dbReference type="RefSeq" id="WP_075864852.1">
    <property type="nucleotide sequence ID" value="NZ_BDJL01000012.1"/>
</dbReference>
<dbReference type="InterPro" id="IPR036919">
    <property type="entry name" value="Ribo_uL30_ferredoxin-like_sf"/>
</dbReference>
<gene>
    <name evidence="5" type="primary">rpmD</name>
    <name evidence="7" type="ORF">ciss_05950</name>
</gene>
<dbReference type="CDD" id="cd01658">
    <property type="entry name" value="Ribosomal_L30"/>
    <property type="match status" value="1"/>
</dbReference>
<dbReference type="SUPFAM" id="SSF55129">
    <property type="entry name" value="Ribosomal protein L30p/L7e"/>
    <property type="match status" value="1"/>
</dbReference>
<evidence type="ECO:0000313" key="8">
    <source>
        <dbReference type="Proteomes" id="UP000187338"/>
    </source>
</evidence>
<dbReference type="EMBL" id="BDJL01000012">
    <property type="protein sequence ID" value="GAV24662.1"/>
    <property type="molecule type" value="Genomic_DNA"/>
</dbReference>
<dbReference type="AlphaFoldDB" id="A0A1L8D0H2"/>
<evidence type="ECO:0000256" key="1">
    <source>
        <dbReference type="ARBA" id="ARBA00007594"/>
    </source>
</evidence>
<dbReference type="GO" id="GO:0003735">
    <property type="term" value="F:structural constituent of ribosome"/>
    <property type="evidence" value="ECO:0007669"/>
    <property type="project" value="InterPro"/>
</dbReference>
<dbReference type="InterPro" id="IPR005996">
    <property type="entry name" value="Ribosomal_uL30_bac-type"/>
</dbReference>
<accession>A0A1L8D0H2</accession>
<dbReference type="NCBIfam" id="TIGR01308">
    <property type="entry name" value="rpmD_bact"/>
    <property type="match status" value="1"/>
</dbReference>
<evidence type="ECO:0000256" key="4">
    <source>
        <dbReference type="ARBA" id="ARBA00023274"/>
    </source>
</evidence>
<dbReference type="HAMAP" id="MF_01371_B">
    <property type="entry name" value="Ribosomal_uL30_B"/>
    <property type="match status" value="1"/>
</dbReference>